<proteinExistence type="inferred from homology"/>
<dbReference type="GO" id="GO:0002161">
    <property type="term" value="F:aminoacyl-tRNA deacylase activity"/>
    <property type="evidence" value="ECO:0007669"/>
    <property type="project" value="InterPro"/>
</dbReference>
<keyword evidence="1 8" id="KW-0963">Cytoplasm</keyword>
<dbReference type="OrthoDB" id="9810365at2"/>
<keyword evidence="5 8" id="KW-0648">Protein biosynthesis</keyword>
<protein>
    <recommendedName>
        <fullName evidence="8">Valine--tRNA ligase</fullName>
        <ecNumber evidence="8">6.1.1.9</ecNumber>
    </recommendedName>
    <alternativeName>
        <fullName evidence="8">Valyl-tRNA synthetase</fullName>
        <shortName evidence="8">ValRS</shortName>
    </alternativeName>
</protein>
<dbReference type="GO" id="GO:0005524">
    <property type="term" value="F:ATP binding"/>
    <property type="evidence" value="ECO:0007669"/>
    <property type="project" value="UniProtKB-UniRule"/>
</dbReference>
<dbReference type="EMBL" id="CP036455">
    <property type="protein sequence ID" value="QBI54735.1"/>
    <property type="molecule type" value="Genomic_DNA"/>
</dbReference>
<evidence type="ECO:0000313" key="13">
    <source>
        <dbReference type="Proteomes" id="UP000292235"/>
    </source>
</evidence>
<evidence type="ECO:0000256" key="5">
    <source>
        <dbReference type="ARBA" id="ARBA00022917"/>
    </source>
</evidence>
<evidence type="ECO:0000256" key="4">
    <source>
        <dbReference type="ARBA" id="ARBA00022840"/>
    </source>
</evidence>
<dbReference type="SUPFAM" id="SSF52374">
    <property type="entry name" value="Nucleotidylyl transferase"/>
    <property type="match status" value="1"/>
</dbReference>
<dbReference type="InterPro" id="IPR002303">
    <property type="entry name" value="Valyl-tRNA_ligase"/>
</dbReference>
<dbReference type="NCBIfam" id="NF000540">
    <property type="entry name" value="alt_ValS"/>
    <property type="match status" value="1"/>
</dbReference>
<dbReference type="InterPro" id="IPR009080">
    <property type="entry name" value="tRNAsynth_Ia_anticodon-bd"/>
</dbReference>
<comment type="subunit">
    <text evidence="8">Monomer.</text>
</comment>
<dbReference type="HAMAP" id="MF_02005">
    <property type="entry name" value="Val_tRNA_synth_type2"/>
    <property type="match status" value="1"/>
</dbReference>
<keyword evidence="3 8" id="KW-0547">Nucleotide-binding</keyword>
<dbReference type="InterPro" id="IPR013155">
    <property type="entry name" value="M/V/L/I-tRNA-synth_anticd-bd"/>
</dbReference>
<dbReference type="PANTHER" id="PTHR11946">
    <property type="entry name" value="VALYL-TRNA SYNTHETASES"/>
    <property type="match status" value="1"/>
</dbReference>
<dbReference type="EC" id="6.1.1.9" evidence="8"/>
<feature type="domain" description="Methionyl/Valyl/Leucyl/Isoleucyl-tRNA synthetase anticodon-binding" evidence="11">
    <location>
        <begin position="664"/>
        <end position="808"/>
    </location>
</feature>
<comment type="catalytic activity">
    <reaction evidence="7 8">
        <text>tRNA(Val) + L-valine + ATP = L-valyl-tRNA(Val) + AMP + diphosphate</text>
        <dbReference type="Rhea" id="RHEA:10704"/>
        <dbReference type="Rhea" id="RHEA-COMP:9672"/>
        <dbReference type="Rhea" id="RHEA-COMP:9708"/>
        <dbReference type="ChEBI" id="CHEBI:30616"/>
        <dbReference type="ChEBI" id="CHEBI:33019"/>
        <dbReference type="ChEBI" id="CHEBI:57762"/>
        <dbReference type="ChEBI" id="CHEBI:78442"/>
        <dbReference type="ChEBI" id="CHEBI:78537"/>
        <dbReference type="ChEBI" id="CHEBI:456215"/>
        <dbReference type="EC" id="6.1.1.9"/>
    </reaction>
</comment>
<dbReference type="GO" id="GO:0005829">
    <property type="term" value="C:cytosol"/>
    <property type="evidence" value="ECO:0007669"/>
    <property type="project" value="TreeGrafter"/>
</dbReference>
<dbReference type="PROSITE" id="PS00178">
    <property type="entry name" value="AA_TRNA_LIGASE_I"/>
    <property type="match status" value="1"/>
</dbReference>
<evidence type="ECO:0000256" key="7">
    <source>
        <dbReference type="ARBA" id="ARBA00047552"/>
    </source>
</evidence>
<dbReference type="InterPro" id="IPR022874">
    <property type="entry name" value="Valine-tRNA_ligase_type_2"/>
</dbReference>
<keyword evidence="6 8" id="KW-0030">Aminoacyl-tRNA synthetase</keyword>
<comment type="subcellular location">
    <subcellularLocation>
        <location evidence="8">Cytoplasm</location>
    </subcellularLocation>
</comment>
<dbReference type="CDD" id="cd07962">
    <property type="entry name" value="Anticodon_Ia_Val"/>
    <property type="match status" value="1"/>
</dbReference>
<comment type="similarity">
    <text evidence="8">Belongs to the class-I aminoacyl-tRNA synthetase family. ValS type 2 subfamily.</text>
</comment>
<feature type="binding site" evidence="8">
    <location>
        <position position="587"/>
    </location>
    <ligand>
        <name>ATP</name>
        <dbReference type="ChEBI" id="CHEBI:30616"/>
    </ligand>
</feature>
<dbReference type="Pfam" id="PF08264">
    <property type="entry name" value="Anticodon_1"/>
    <property type="match status" value="1"/>
</dbReference>
<dbReference type="InterPro" id="IPR033705">
    <property type="entry name" value="Anticodon_Ia_Val"/>
</dbReference>
<organism evidence="12 13">
    <name type="scientific">Streptomonospora litoralis</name>
    <dbReference type="NCBI Taxonomy" id="2498135"/>
    <lineage>
        <taxon>Bacteria</taxon>
        <taxon>Bacillati</taxon>
        <taxon>Actinomycetota</taxon>
        <taxon>Actinomycetes</taxon>
        <taxon>Streptosporangiales</taxon>
        <taxon>Nocardiopsidaceae</taxon>
        <taxon>Streptomonospora</taxon>
    </lineage>
</organism>
<dbReference type="Proteomes" id="UP000292235">
    <property type="component" value="Chromosome"/>
</dbReference>
<evidence type="ECO:0000256" key="9">
    <source>
        <dbReference type="SAM" id="MobiDB-lite"/>
    </source>
</evidence>
<evidence type="ECO:0000256" key="8">
    <source>
        <dbReference type="HAMAP-Rule" id="MF_02005"/>
    </source>
</evidence>
<evidence type="ECO:0000259" key="11">
    <source>
        <dbReference type="Pfam" id="PF08264"/>
    </source>
</evidence>
<dbReference type="GO" id="GO:0006438">
    <property type="term" value="P:valyl-tRNA aminoacylation"/>
    <property type="evidence" value="ECO:0007669"/>
    <property type="project" value="UniProtKB-UniRule"/>
</dbReference>
<gene>
    <name evidence="8 12" type="primary">valS</name>
    <name evidence="12" type="ORF">EKD16_14775</name>
</gene>
<dbReference type="InterPro" id="IPR009008">
    <property type="entry name" value="Val/Leu/Ile-tRNA-synth_edit"/>
</dbReference>
<keyword evidence="2 8" id="KW-0436">Ligase</keyword>
<evidence type="ECO:0000256" key="1">
    <source>
        <dbReference type="ARBA" id="ARBA00022490"/>
    </source>
</evidence>
<dbReference type="InterPro" id="IPR002300">
    <property type="entry name" value="aa-tRNA-synth_Ia"/>
</dbReference>
<name>A0A4P6Q2F6_9ACTN</name>
<feature type="short sequence motif" description="'KMSKS' region" evidence="8">
    <location>
        <begin position="584"/>
        <end position="588"/>
    </location>
</feature>
<keyword evidence="13" id="KW-1185">Reference proteome</keyword>
<dbReference type="GO" id="GO:0004832">
    <property type="term" value="F:valine-tRNA ligase activity"/>
    <property type="evidence" value="ECO:0007669"/>
    <property type="project" value="UniProtKB-UniRule"/>
</dbReference>
<keyword evidence="4 8" id="KW-0067">ATP-binding</keyword>
<dbReference type="Gene3D" id="1.10.730.10">
    <property type="entry name" value="Isoleucyl-tRNA Synthetase, Domain 1"/>
    <property type="match status" value="1"/>
</dbReference>
<dbReference type="InterPro" id="IPR014729">
    <property type="entry name" value="Rossmann-like_a/b/a_fold"/>
</dbReference>
<evidence type="ECO:0000313" key="12">
    <source>
        <dbReference type="EMBL" id="QBI54735.1"/>
    </source>
</evidence>
<dbReference type="PANTHER" id="PTHR11946:SF93">
    <property type="entry name" value="VALINE--TRNA LIGASE, CHLOROPLASTIC_MITOCHONDRIAL 2"/>
    <property type="match status" value="1"/>
</dbReference>
<evidence type="ECO:0000259" key="10">
    <source>
        <dbReference type="Pfam" id="PF00133"/>
    </source>
</evidence>
<dbReference type="SUPFAM" id="SSF50677">
    <property type="entry name" value="ValRS/IleRS/LeuRS editing domain"/>
    <property type="match status" value="1"/>
</dbReference>
<dbReference type="RefSeq" id="WP_131098858.1">
    <property type="nucleotide sequence ID" value="NZ_CP036455.1"/>
</dbReference>
<comment type="function">
    <text evidence="8">Catalyzes the attachment of valine to tRNA(Val). As ValRS can inadvertently accommodate and process structurally similar amino acids such as threonine, to avoid such errors, it has a 'posttransfer' editing activity that hydrolyzes mischarged Thr-tRNA(Val) in a tRNA-dependent manner.</text>
</comment>
<dbReference type="Gene3D" id="3.40.50.620">
    <property type="entry name" value="HUPs"/>
    <property type="match status" value="2"/>
</dbReference>
<dbReference type="Pfam" id="PF00133">
    <property type="entry name" value="tRNA-synt_1"/>
    <property type="match status" value="1"/>
</dbReference>
<dbReference type="KEGG" id="strr:EKD16_14775"/>
<feature type="region of interest" description="Disordered" evidence="9">
    <location>
        <begin position="469"/>
        <end position="505"/>
    </location>
</feature>
<dbReference type="SUPFAM" id="SSF47323">
    <property type="entry name" value="Anticodon-binding domain of a subclass of class I aminoacyl-tRNA synthetases"/>
    <property type="match status" value="1"/>
</dbReference>
<evidence type="ECO:0000256" key="2">
    <source>
        <dbReference type="ARBA" id="ARBA00022598"/>
    </source>
</evidence>
<evidence type="ECO:0000256" key="3">
    <source>
        <dbReference type="ARBA" id="ARBA00022741"/>
    </source>
</evidence>
<dbReference type="PRINTS" id="PR00986">
    <property type="entry name" value="TRNASYNTHVAL"/>
</dbReference>
<dbReference type="NCBIfam" id="NF009687">
    <property type="entry name" value="PRK13208.1"/>
    <property type="match status" value="1"/>
</dbReference>
<evidence type="ECO:0000256" key="6">
    <source>
        <dbReference type="ARBA" id="ARBA00023146"/>
    </source>
</evidence>
<dbReference type="InterPro" id="IPR001412">
    <property type="entry name" value="aa-tRNA-synth_I_CS"/>
</dbReference>
<dbReference type="AlphaFoldDB" id="A0A4P6Q2F6"/>
<reference evidence="12 13" key="1">
    <citation type="submission" date="2019-02" db="EMBL/GenBank/DDBJ databases">
        <authorList>
            <person name="Khodamoradi S."/>
            <person name="Hahnke R.L."/>
            <person name="Kaempfer P."/>
            <person name="Schumann P."/>
            <person name="Rohde M."/>
            <person name="Steinert M."/>
            <person name="Luzhetskyy A."/>
            <person name="Wink J."/>
            <person name="Ruckert C."/>
        </authorList>
    </citation>
    <scope>NUCLEOTIDE SEQUENCE [LARGE SCALE GENOMIC DNA]</scope>
    <source>
        <strain evidence="12 13">M2</strain>
    </source>
</reference>
<sequence>MTNRSRSFRVPDKPSLDGIEEKWVDVWDESGVYHFDRTRSRSEIYAIDTPPPTVSGSLHIGHVFSYTHTDTIARFQRMRGKSVFYPMGWDDNGLPTERRVQNYYGVRCDPSVAYDPDFTPPAKPDPKRQVPISRRNFIELCDRLTVEDEKVFEGIWRRLGLSVDWRYTYATIDDNSRAASQRAFLRNLARGEAYMAEAPTLWDVTFRTAVAQAELEDRERPSAYHKVAFHGAGAEPVVIETTRPELLPACVALVAHPDDERYRDLFGSTVRTPVFGVEVPVVAHRLADPEKGSGVAMICTFGDTTDVTWWRELQLPTRPVVGWDGRIVSEPPEAVAAAGGGDAYARLAGATVHTARERMVELLRESGDLLAEPSPITHPVKFYEKGDKPLEIVTTRQWYIRNGGRDTGVRDDLLARGRELNWYPDHMRSRYEHWVEGLNGDWLISRQRFFGVPFPVWYALDGEGNPDYDSPLLPAESRLPVDPSSDTPEGYTADQRGRPGGFTGDPDIMDTWATSSLTPQIAGGWERDPDLFERVFPMDLRPQGQDIIRTWLFATVVRSHFEHGSLPWHGTAVSGWILDPDRKKMSKSKGNVVTPIDLLEKYSSDAIRYWAASGRLGADTALDEGQMKVGRRLGIKILNASKFALSVAGEDTPADPEAVTEPLDRSMLATLADVVEDATTAFEGYDHTRALERVERFFWEFCDDYLELVKARAYDSASPAATSARAALLIALSALQRLFAPFVPFVADEVWSWWHEGSVHGEPWPGAEEFRSAAREGDPVVLASASEVLRMVRKAKSEAKLSMRAEIERVAVRGKDVNRVRLAGDDLAAAGRAARLDFEATDDTELQVEVSLPAAEADPR</sequence>
<accession>A0A4P6Q2F6</accession>
<dbReference type="InterPro" id="IPR048044">
    <property type="entry name" value="Valyl-tRNA_ligase_actino"/>
</dbReference>
<feature type="domain" description="Aminoacyl-tRNA synthetase class Ia" evidence="10">
    <location>
        <begin position="22"/>
        <end position="622"/>
    </location>
</feature>
<feature type="short sequence motif" description="'HIGH' region" evidence="8">
    <location>
        <begin position="52"/>
        <end position="62"/>
    </location>
</feature>
<comment type="domain">
    <text evidence="8">ValRS has two distinct active sites: one for aminoacylation and one for editing. The misactivated threonine is translocated from the active site to the editing site.</text>
</comment>